<evidence type="ECO:0000313" key="2">
    <source>
        <dbReference type="Proteomes" id="UP001430614"/>
    </source>
</evidence>
<name>A0ABS8KFB2_9BURK</name>
<reference evidence="1 2" key="1">
    <citation type="submission" date="2021-11" db="EMBL/GenBank/DDBJ databases">
        <authorList>
            <person name="Oh E.-T."/>
            <person name="Kim S.-B."/>
        </authorList>
    </citation>
    <scope>NUCLEOTIDE SEQUENCE [LARGE SCALE GENOMIC DNA]</scope>
    <source>
        <strain evidence="1 2">MMS20-SJTN17</strain>
    </source>
</reference>
<keyword evidence="2" id="KW-1185">Reference proteome</keyword>
<dbReference type="RefSeq" id="WP_230561994.1">
    <property type="nucleotide sequence ID" value="NZ_JAJITC010000007.1"/>
</dbReference>
<proteinExistence type="predicted"/>
<sequence length="92" mass="10137">MSEIADALRSTPCCRSAPPLSGYSQWEMVARFGAISLAKQQVGMADGILRRSSWRERASRAGCNYDPVVAFAMSLEKPLPPVKHSKEELLAR</sequence>
<gene>
    <name evidence="1" type="ORF">LJ655_14755</name>
</gene>
<dbReference type="EMBL" id="JAJITC010000007">
    <property type="protein sequence ID" value="MCC8403133.1"/>
    <property type="molecule type" value="Genomic_DNA"/>
</dbReference>
<organism evidence="1 2">
    <name type="scientific">Paraburkholderia translucens</name>
    <dbReference type="NCBI Taxonomy" id="2886945"/>
    <lineage>
        <taxon>Bacteria</taxon>
        <taxon>Pseudomonadati</taxon>
        <taxon>Pseudomonadota</taxon>
        <taxon>Betaproteobacteria</taxon>
        <taxon>Burkholderiales</taxon>
        <taxon>Burkholderiaceae</taxon>
        <taxon>Paraburkholderia</taxon>
    </lineage>
</organism>
<comment type="caution">
    <text evidence="1">The sequence shown here is derived from an EMBL/GenBank/DDBJ whole genome shotgun (WGS) entry which is preliminary data.</text>
</comment>
<protein>
    <submittedName>
        <fullName evidence="1">Uncharacterized protein</fullName>
    </submittedName>
</protein>
<dbReference type="Proteomes" id="UP001430614">
    <property type="component" value="Unassembled WGS sequence"/>
</dbReference>
<evidence type="ECO:0000313" key="1">
    <source>
        <dbReference type="EMBL" id="MCC8403133.1"/>
    </source>
</evidence>
<accession>A0ABS8KFB2</accession>